<keyword evidence="1" id="KW-1133">Transmembrane helix</keyword>
<evidence type="ECO:0000256" key="1">
    <source>
        <dbReference type="SAM" id="Phobius"/>
    </source>
</evidence>
<dbReference type="AlphaFoldDB" id="A0A1E5C6L4"/>
<dbReference type="InterPro" id="IPR031582">
    <property type="entry name" value="TadF"/>
</dbReference>
<dbReference type="RefSeq" id="WP_016959148.1">
    <property type="nucleotide sequence ID" value="NZ_AJWN02000058.1"/>
</dbReference>
<reference evidence="2 3" key="1">
    <citation type="journal article" date="2012" name="Science">
        <title>Ecological populations of bacteria act as socially cohesive units of antibiotic production and resistance.</title>
        <authorList>
            <person name="Cordero O.X."/>
            <person name="Wildschutte H."/>
            <person name="Kirkup B."/>
            <person name="Proehl S."/>
            <person name="Ngo L."/>
            <person name="Hussain F."/>
            <person name="Le Roux F."/>
            <person name="Mincer T."/>
            <person name="Polz M.F."/>
        </authorList>
    </citation>
    <scope>NUCLEOTIDE SEQUENCE [LARGE SCALE GENOMIC DNA]</scope>
    <source>
        <strain evidence="2 3">FF-454</strain>
    </source>
</reference>
<feature type="transmembrane region" description="Helical" evidence="1">
    <location>
        <begin position="12"/>
        <end position="34"/>
    </location>
</feature>
<dbReference type="Pfam" id="PF16964">
    <property type="entry name" value="TadF"/>
    <property type="match status" value="1"/>
</dbReference>
<accession>A0A1E5C6L4</accession>
<keyword evidence="3" id="KW-1185">Reference proteome</keyword>
<keyword evidence="1" id="KW-0812">Transmembrane</keyword>
<dbReference type="Proteomes" id="UP000095039">
    <property type="component" value="Unassembled WGS sequence"/>
</dbReference>
<sequence>MHSVSKQRGVFIIELSMVLLVLSLIIVFSMDVVVKQTVKGKLDRLSYSLVSLLRERSQLFEGNETMTFDEAAKSFSLIQRSLNSTMGNFDISRLGMVIEQQRFDANKNPITAVVNQHIFTLGAYSCEPEEALRQKVALSPVTQFDNKLALYQVTLCYRTDNWYGDLAGETFERVRSISLSFGR</sequence>
<proteinExistence type="predicted"/>
<name>A0A1E5C6L4_9GAMM</name>
<gene>
    <name evidence="2" type="ORF">A1OK_09845</name>
</gene>
<organism evidence="2 3">
    <name type="scientific">Enterovibrio norvegicus FF-454</name>
    <dbReference type="NCBI Taxonomy" id="1185651"/>
    <lineage>
        <taxon>Bacteria</taxon>
        <taxon>Pseudomonadati</taxon>
        <taxon>Pseudomonadota</taxon>
        <taxon>Gammaproteobacteria</taxon>
        <taxon>Vibrionales</taxon>
        <taxon>Vibrionaceae</taxon>
        <taxon>Enterovibrio</taxon>
    </lineage>
</organism>
<keyword evidence="1" id="KW-0472">Membrane</keyword>
<protein>
    <submittedName>
        <fullName evidence="2">Pilus assembly protein TadF</fullName>
    </submittedName>
</protein>
<dbReference type="EMBL" id="AJWN02000058">
    <property type="protein sequence ID" value="OEE60832.1"/>
    <property type="molecule type" value="Genomic_DNA"/>
</dbReference>
<evidence type="ECO:0000313" key="2">
    <source>
        <dbReference type="EMBL" id="OEE60832.1"/>
    </source>
</evidence>
<evidence type="ECO:0000313" key="3">
    <source>
        <dbReference type="Proteomes" id="UP000095039"/>
    </source>
</evidence>
<comment type="caution">
    <text evidence="2">The sequence shown here is derived from an EMBL/GenBank/DDBJ whole genome shotgun (WGS) entry which is preliminary data.</text>
</comment>